<reference evidence="2" key="1">
    <citation type="submission" date="2023-05" db="EMBL/GenBank/DDBJ databases">
        <title>Complete genome sequence of Agrobacterium larrymoorei CFBP5477.</title>
        <authorList>
            <person name="Yen H.-C."/>
            <person name="Chou L."/>
            <person name="Lin Y.-C."/>
            <person name="Lai E.-M."/>
            <person name="Kuo C.-H."/>
        </authorList>
    </citation>
    <scope>NUCLEOTIDE SEQUENCE</scope>
    <source>
        <strain evidence="2">CFBP5477</strain>
    </source>
</reference>
<evidence type="ECO:0000313" key="2">
    <source>
        <dbReference type="EMBL" id="WHA40176.1"/>
    </source>
</evidence>
<dbReference type="InterPro" id="IPR009061">
    <property type="entry name" value="DNA-bd_dom_put_sf"/>
</dbReference>
<dbReference type="Gene3D" id="1.10.1660.10">
    <property type="match status" value="1"/>
</dbReference>
<accession>A0AAF0H9G0</accession>
<gene>
    <name evidence="2" type="ORF">CFBP5477_010045</name>
</gene>
<dbReference type="Proteomes" id="UP000298664">
    <property type="component" value="Chromosome Circular"/>
</dbReference>
<evidence type="ECO:0000259" key="1">
    <source>
        <dbReference type="Pfam" id="PF12728"/>
    </source>
</evidence>
<dbReference type="SUPFAM" id="SSF46955">
    <property type="entry name" value="Putative DNA-binding domain"/>
    <property type="match status" value="1"/>
</dbReference>
<organism evidence="2 3">
    <name type="scientific">Agrobacterium larrymoorei</name>
    <dbReference type="NCBI Taxonomy" id="160699"/>
    <lineage>
        <taxon>Bacteria</taxon>
        <taxon>Pseudomonadati</taxon>
        <taxon>Pseudomonadota</taxon>
        <taxon>Alphaproteobacteria</taxon>
        <taxon>Hyphomicrobiales</taxon>
        <taxon>Rhizobiaceae</taxon>
        <taxon>Rhizobium/Agrobacterium group</taxon>
        <taxon>Agrobacterium</taxon>
    </lineage>
</organism>
<dbReference type="RefSeq" id="WP_137394625.1">
    <property type="nucleotide sequence ID" value="NZ_CP124733.1"/>
</dbReference>
<evidence type="ECO:0000313" key="3">
    <source>
        <dbReference type="Proteomes" id="UP000298664"/>
    </source>
</evidence>
<dbReference type="EMBL" id="CP124733">
    <property type="protein sequence ID" value="WHA40176.1"/>
    <property type="molecule type" value="Genomic_DNA"/>
</dbReference>
<name>A0AAF0H9G0_9HYPH</name>
<dbReference type="AlphaFoldDB" id="A0AAF0H9G0"/>
<feature type="domain" description="Helix-turn-helix" evidence="1">
    <location>
        <begin position="8"/>
        <end position="60"/>
    </location>
</feature>
<sequence>MSTEPLHTLEETAKILGISTKTLREHVMMGRIRSVLMGAGKKRKHRRFTEKNIATFIQSQKVREVPPCQFTAPKTLPITTLGSNSTVIAFTALQKPKTKKTLNK</sequence>
<proteinExistence type="predicted"/>
<protein>
    <submittedName>
        <fullName evidence="2">Helix-turn-helix domain-containing protein</fullName>
    </submittedName>
</protein>
<dbReference type="Pfam" id="PF12728">
    <property type="entry name" value="HTH_17"/>
    <property type="match status" value="1"/>
</dbReference>
<dbReference type="InterPro" id="IPR041657">
    <property type="entry name" value="HTH_17"/>
</dbReference>